<evidence type="ECO:0000313" key="1">
    <source>
        <dbReference type="EMBL" id="GAA0872636.1"/>
    </source>
</evidence>
<evidence type="ECO:0000313" key="2">
    <source>
        <dbReference type="Proteomes" id="UP001500507"/>
    </source>
</evidence>
<evidence type="ECO:0008006" key="3">
    <source>
        <dbReference type="Google" id="ProtNLM"/>
    </source>
</evidence>
<name>A0ABP3XTK0_9FLAO</name>
<reference evidence="2" key="1">
    <citation type="journal article" date="2019" name="Int. J. Syst. Evol. Microbiol.">
        <title>The Global Catalogue of Microorganisms (GCM) 10K type strain sequencing project: providing services to taxonomists for standard genome sequencing and annotation.</title>
        <authorList>
            <consortium name="The Broad Institute Genomics Platform"/>
            <consortium name="The Broad Institute Genome Sequencing Center for Infectious Disease"/>
            <person name="Wu L."/>
            <person name="Ma J."/>
        </authorList>
    </citation>
    <scope>NUCLEOTIDE SEQUENCE [LARGE SCALE GENOMIC DNA]</scope>
    <source>
        <strain evidence="2">JCM 16082</strain>
    </source>
</reference>
<keyword evidence="2" id="KW-1185">Reference proteome</keyword>
<proteinExistence type="predicted"/>
<sequence length="308" mass="36028">MKNEDEQLTLRRLLLIKNLYIIDVNQSSKNNGQEVFAILSFHDCIEMFLKFTAERNNINSSNLNFMQYWEKIPELTLKETMKQLNATRVNLKHRGLIPATSEIERFRFYTTDFLIHNTTTQFGVDFEQISLREIIKYKSVKDYIIKSENSLSEGNYTSAIENIAYAFNELIKEYQDNKISWQSDPFFFGGESRMISRLEKKLDETNDIINTINVISKSVSYIQEALKILSLGIDYREFQKFKILTPTVSRTVGGKMIAEIYGKKKWSKDNCQYCIDFVIDTALKFQSFDFDVSHLIDDHEGEILIDIN</sequence>
<comment type="caution">
    <text evidence="1">The sequence shown here is derived from an EMBL/GenBank/DDBJ whole genome shotgun (WGS) entry which is preliminary data.</text>
</comment>
<dbReference type="EMBL" id="BAAAFG010000015">
    <property type="protein sequence ID" value="GAA0872636.1"/>
    <property type="molecule type" value="Genomic_DNA"/>
</dbReference>
<dbReference type="Proteomes" id="UP001500507">
    <property type="component" value="Unassembled WGS sequence"/>
</dbReference>
<accession>A0ABP3XTK0</accession>
<dbReference type="RefSeq" id="WP_343766308.1">
    <property type="nucleotide sequence ID" value="NZ_BAAAFG010000015.1"/>
</dbReference>
<protein>
    <recommendedName>
        <fullName evidence="3">Apea-like HEPN domain-containing protein</fullName>
    </recommendedName>
</protein>
<organism evidence="1 2">
    <name type="scientific">Gangjinia marincola</name>
    <dbReference type="NCBI Taxonomy" id="578463"/>
    <lineage>
        <taxon>Bacteria</taxon>
        <taxon>Pseudomonadati</taxon>
        <taxon>Bacteroidota</taxon>
        <taxon>Flavobacteriia</taxon>
        <taxon>Flavobacteriales</taxon>
        <taxon>Flavobacteriaceae</taxon>
        <taxon>Gangjinia</taxon>
    </lineage>
</organism>
<gene>
    <name evidence="1" type="ORF">GCM10009117_17830</name>
</gene>